<keyword evidence="3" id="KW-1185">Reference proteome</keyword>
<protein>
    <submittedName>
        <fullName evidence="2">Uncharacterized protein</fullName>
    </submittedName>
</protein>
<accession>A0A1I3LCS8</accession>
<name>A0A1I3LCS8_9PLAN</name>
<dbReference type="Proteomes" id="UP000199518">
    <property type="component" value="Unassembled WGS sequence"/>
</dbReference>
<evidence type="ECO:0000313" key="2">
    <source>
        <dbReference type="EMBL" id="SFI82521.1"/>
    </source>
</evidence>
<dbReference type="RefSeq" id="WP_092052031.1">
    <property type="nucleotide sequence ID" value="NZ_FOQD01000012.1"/>
</dbReference>
<proteinExistence type="predicted"/>
<reference evidence="3" key="1">
    <citation type="submission" date="2016-10" db="EMBL/GenBank/DDBJ databases">
        <authorList>
            <person name="Varghese N."/>
            <person name="Submissions S."/>
        </authorList>
    </citation>
    <scope>NUCLEOTIDE SEQUENCE [LARGE SCALE GENOMIC DNA]</scope>
    <source>
        <strain evidence="3">DSM 26348</strain>
    </source>
</reference>
<evidence type="ECO:0000313" key="3">
    <source>
        <dbReference type="Proteomes" id="UP000199518"/>
    </source>
</evidence>
<dbReference type="EMBL" id="FOQD01000012">
    <property type="protein sequence ID" value="SFI82521.1"/>
    <property type="molecule type" value="Genomic_DNA"/>
</dbReference>
<evidence type="ECO:0000256" key="1">
    <source>
        <dbReference type="SAM" id="MobiDB-lite"/>
    </source>
</evidence>
<dbReference type="STRING" id="1576369.SAMN05421753_112220"/>
<dbReference type="AlphaFoldDB" id="A0A1I3LCS8"/>
<gene>
    <name evidence="2" type="ORF">SAMN05421753_112220</name>
</gene>
<organism evidence="2 3">
    <name type="scientific">Planctomicrobium piriforme</name>
    <dbReference type="NCBI Taxonomy" id="1576369"/>
    <lineage>
        <taxon>Bacteria</taxon>
        <taxon>Pseudomonadati</taxon>
        <taxon>Planctomycetota</taxon>
        <taxon>Planctomycetia</taxon>
        <taxon>Planctomycetales</taxon>
        <taxon>Planctomycetaceae</taxon>
        <taxon>Planctomicrobium</taxon>
    </lineage>
</organism>
<feature type="region of interest" description="Disordered" evidence="1">
    <location>
        <begin position="1"/>
        <end position="22"/>
    </location>
</feature>
<sequence length="81" mass="9147">MPSNHHQLPEDQTLPMERSEEEYEVITSEEVDRILDGLDALIASTQSENIRMFLEEAADNIFSLVYTEDSASDDADQEEAA</sequence>